<dbReference type="EMBL" id="CAAKNF010000193">
    <property type="protein sequence ID" value="VIO93620.1"/>
    <property type="molecule type" value="Genomic_DNA"/>
</dbReference>
<reference evidence="1" key="2">
    <citation type="submission" date="2019-04" db="EMBL/GenBank/DDBJ databases">
        <authorList>
            <person name="Howe K."/>
            <person name="Paulini M."/>
            <person name="Williams G."/>
        </authorList>
    </citation>
    <scope>NUCLEOTIDE SEQUENCE [LARGE SCALE GENOMIC DNA]</scope>
    <source>
        <strain evidence="1">FR3</strain>
    </source>
</reference>
<accession>A0A8L7TKY7</accession>
<proteinExistence type="predicted"/>
<dbReference type="WBParaSite" id="Bm9411.1">
    <property type="protein sequence ID" value="Bm9411.1"/>
    <property type="gene ID" value="WBGene00229672"/>
</dbReference>
<dbReference type="Proteomes" id="UP000006672">
    <property type="component" value="Unassembled WGS sequence"/>
</dbReference>
<reference evidence="3" key="3">
    <citation type="submission" date="2022-04" db="UniProtKB">
        <authorList>
            <consortium name="WormBaseParasite"/>
        </authorList>
    </citation>
    <scope>IDENTIFICATION</scope>
</reference>
<dbReference type="AlphaFoldDB" id="A0A4E9FFS2"/>
<evidence type="ECO:0000313" key="1">
    <source>
        <dbReference type="EMBL" id="VIO93620.1"/>
    </source>
</evidence>
<protein>
    <submittedName>
        <fullName evidence="1 3">Uncharacterized protein</fullName>
    </submittedName>
</protein>
<feature type="non-terminal residue" evidence="1">
    <location>
        <position position="28"/>
    </location>
</feature>
<sequence length="28" mass="3367">MESGYLFDKHMDLKEVEECSDVDDDDDW</sequence>
<evidence type="ECO:0000313" key="3">
    <source>
        <dbReference type="WBParaSite" id="Bm9411.1"/>
    </source>
</evidence>
<reference evidence="2" key="1">
    <citation type="journal article" date="2007" name="Science">
        <title>Draft genome of the filarial nematode parasite Brugia malayi.</title>
        <authorList>
            <person name="Ghedin E."/>
            <person name="Wang S."/>
            <person name="Spiro D."/>
            <person name="Caler E."/>
            <person name="Zhao Q."/>
            <person name="Crabtree J."/>
            <person name="Allen J.E."/>
            <person name="Delcher A.L."/>
            <person name="Guiliano D.B."/>
            <person name="Miranda-Saavedra D."/>
            <person name="Angiuoli S.V."/>
            <person name="Creasy T."/>
            <person name="Amedeo P."/>
            <person name="Haas B."/>
            <person name="El-Sayed N.M."/>
            <person name="Wortman J.R."/>
            <person name="Feldblyum T."/>
            <person name="Tallon L."/>
            <person name="Schatz M."/>
            <person name="Shumway M."/>
            <person name="Koo H."/>
            <person name="Salzberg S.L."/>
            <person name="Schobel S."/>
            <person name="Pertea M."/>
            <person name="Pop M."/>
            <person name="White O."/>
            <person name="Barton G.J."/>
            <person name="Carlow C.K."/>
            <person name="Crawford M.J."/>
            <person name="Daub J."/>
            <person name="Dimmic M.W."/>
            <person name="Estes C.F."/>
            <person name="Foster J.M."/>
            <person name="Ganatra M."/>
            <person name="Gregory W.F."/>
            <person name="Johnson N.M."/>
            <person name="Jin J."/>
            <person name="Komuniecki R."/>
            <person name="Korf I."/>
            <person name="Kumar S."/>
            <person name="Laney S."/>
            <person name="Li B.W."/>
            <person name="Li W."/>
            <person name="Lindblom T.H."/>
            <person name="Lustigman S."/>
            <person name="Ma D."/>
            <person name="Maina C.V."/>
            <person name="Martin D.M."/>
            <person name="McCarter J.P."/>
            <person name="McReynolds L."/>
            <person name="Mitreva M."/>
            <person name="Nutman T.B."/>
            <person name="Parkinson J."/>
            <person name="Peregrin-Alvarez J.M."/>
            <person name="Poole C."/>
            <person name="Ren Q."/>
            <person name="Saunders L."/>
            <person name="Sluder A.E."/>
            <person name="Smith K."/>
            <person name="Stanke M."/>
            <person name="Unnasch T.R."/>
            <person name="Ware J."/>
            <person name="Wei A.D."/>
            <person name="Weil G."/>
            <person name="Williams D.J."/>
            <person name="Zhang Y."/>
            <person name="Williams S.A."/>
            <person name="Fraser-Liggett C."/>
            <person name="Slatko B."/>
            <person name="Blaxter M.L."/>
            <person name="Scott A.L."/>
        </authorList>
    </citation>
    <scope>NUCLEOTIDE SEQUENCE</scope>
    <source>
        <strain evidence="2">FR3</strain>
    </source>
</reference>
<organism evidence="1">
    <name type="scientific">Brugia malayi</name>
    <name type="common">Filarial nematode worm</name>
    <dbReference type="NCBI Taxonomy" id="6279"/>
    <lineage>
        <taxon>Eukaryota</taxon>
        <taxon>Metazoa</taxon>
        <taxon>Ecdysozoa</taxon>
        <taxon>Nematoda</taxon>
        <taxon>Chromadorea</taxon>
        <taxon>Rhabditida</taxon>
        <taxon>Spirurina</taxon>
        <taxon>Spiruromorpha</taxon>
        <taxon>Filarioidea</taxon>
        <taxon>Onchocercidae</taxon>
        <taxon>Brugia</taxon>
    </lineage>
</organism>
<accession>A0A4E9FFS2</accession>
<name>A0A4E9FFS2_BRUMA</name>
<keyword evidence="2" id="KW-1185">Reference proteome</keyword>
<gene>
    <name evidence="1" type="primary">Bm9411</name>
    <name evidence="1" type="ORF">BM_BM9411</name>
</gene>
<evidence type="ECO:0000313" key="2">
    <source>
        <dbReference type="Proteomes" id="UP000006672"/>
    </source>
</evidence>